<keyword evidence="3 6" id="KW-1133">Transmembrane helix</keyword>
<keyword evidence="4 6" id="KW-0472">Membrane</keyword>
<feature type="transmembrane region" description="Helical" evidence="6">
    <location>
        <begin position="371"/>
        <end position="391"/>
    </location>
</feature>
<dbReference type="InParanoid" id="A0A0L0HMH4"/>
<accession>A0A0L0HMH4</accession>
<evidence type="ECO:0000256" key="2">
    <source>
        <dbReference type="ARBA" id="ARBA00022692"/>
    </source>
</evidence>
<evidence type="ECO:0000259" key="7">
    <source>
        <dbReference type="Pfam" id="PF00892"/>
    </source>
</evidence>
<gene>
    <name evidence="8" type="ORF">SPPG_01697</name>
</gene>
<feature type="transmembrane region" description="Helical" evidence="6">
    <location>
        <begin position="197"/>
        <end position="216"/>
    </location>
</feature>
<evidence type="ECO:0000256" key="3">
    <source>
        <dbReference type="ARBA" id="ARBA00022989"/>
    </source>
</evidence>
<evidence type="ECO:0000256" key="4">
    <source>
        <dbReference type="ARBA" id="ARBA00023136"/>
    </source>
</evidence>
<feature type="compositionally biased region" description="Acidic residues" evidence="5">
    <location>
        <begin position="67"/>
        <end position="76"/>
    </location>
</feature>
<feature type="domain" description="EamA" evidence="7">
    <location>
        <begin position="134"/>
        <end position="267"/>
    </location>
</feature>
<dbReference type="InterPro" id="IPR000620">
    <property type="entry name" value="EamA_dom"/>
</dbReference>
<dbReference type="PANTHER" id="PTHR22911">
    <property type="entry name" value="ACYL-MALONYL CONDENSING ENZYME-RELATED"/>
    <property type="match status" value="1"/>
</dbReference>
<keyword evidence="2 6" id="KW-0812">Transmembrane</keyword>
<dbReference type="OrthoDB" id="306876at2759"/>
<dbReference type="SUPFAM" id="SSF103481">
    <property type="entry name" value="Multidrug resistance efflux transporter EmrE"/>
    <property type="match status" value="2"/>
</dbReference>
<organism evidence="8 9">
    <name type="scientific">Spizellomyces punctatus (strain DAOM BR117)</name>
    <dbReference type="NCBI Taxonomy" id="645134"/>
    <lineage>
        <taxon>Eukaryota</taxon>
        <taxon>Fungi</taxon>
        <taxon>Fungi incertae sedis</taxon>
        <taxon>Chytridiomycota</taxon>
        <taxon>Chytridiomycota incertae sedis</taxon>
        <taxon>Chytridiomycetes</taxon>
        <taxon>Spizellomycetales</taxon>
        <taxon>Spizellomycetaceae</taxon>
        <taxon>Spizellomyces</taxon>
    </lineage>
</organism>
<dbReference type="Proteomes" id="UP000053201">
    <property type="component" value="Unassembled WGS sequence"/>
</dbReference>
<dbReference type="VEuPathDB" id="FungiDB:SPPG_01697"/>
<dbReference type="AlphaFoldDB" id="A0A0L0HMH4"/>
<evidence type="ECO:0000256" key="1">
    <source>
        <dbReference type="ARBA" id="ARBA00004141"/>
    </source>
</evidence>
<protein>
    <recommendedName>
        <fullName evidence="7">EamA domain-containing protein</fullName>
    </recommendedName>
</protein>
<dbReference type="GO" id="GO:0016020">
    <property type="term" value="C:membrane"/>
    <property type="evidence" value="ECO:0007669"/>
    <property type="project" value="UniProtKB-SubCell"/>
</dbReference>
<reference evidence="8 9" key="1">
    <citation type="submission" date="2009-08" db="EMBL/GenBank/DDBJ databases">
        <title>The Genome Sequence of Spizellomyces punctatus strain DAOM BR117.</title>
        <authorList>
            <consortium name="The Broad Institute Genome Sequencing Platform"/>
            <person name="Russ C."/>
            <person name="Cuomo C."/>
            <person name="Shea T."/>
            <person name="Young S.K."/>
            <person name="Zeng Q."/>
            <person name="Koehrsen M."/>
            <person name="Haas B."/>
            <person name="Borodovsky M."/>
            <person name="Guigo R."/>
            <person name="Alvarado L."/>
            <person name="Berlin A."/>
            <person name="Bochicchio J."/>
            <person name="Borenstein D."/>
            <person name="Chapman S."/>
            <person name="Chen Z."/>
            <person name="Engels R."/>
            <person name="Freedman E."/>
            <person name="Gellesch M."/>
            <person name="Goldberg J."/>
            <person name="Griggs A."/>
            <person name="Gujja S."/>
            <person name="Heiman D."/>
            <person name="Hepburn T."/>
            <person name="Howarth C."/>
            <person name="Jen D."/>
            <person name="Larson L."/>
            <person name="Lewis B."/>
            <person name="Mehta T."/>
            <person name="Park D."/>
            <person name="Pearson M."/>
            <person name="Roberts A."/>
            <person name="Saif S."/>
            <person name="Shenoy N."/>
            <person name="Sisk P."/>
            <person name="Stolte C."/>
            <person name="Sykes S."/>
            <person name="Thomson T."/>
            <person name="Walk T."/>
            <person name="White J."/>
            <person name="Yandava C."/>
            <person name="Burger G."/>
            <person name="Gray M.W."/>
            <person name="Holland P.W.H."/>
            <person name="King N."/>
            <person name="Lang F.B.F."/>
            <person name="Roger A.J."/>
            <person name="Ruiz-Trillo I."/>
            <person name="Lander E."/>
            <person name="Nusbaum C."/>
        </authorList>
    </citation>
    <scope>NUCLEOTIDE SEQUENCE [LARGE SCALE GENOMIC DNA]</scope>
    <source>
        <strain evidence="8 9">DAOM BR117</strain>
    </source>
</reference>
<sequence>MDSTADLVVISQLDLLDTAGTPRGSIGNLKQSRIYRKPGGAPVHVPRTPSQEAGLQARELESGGDAAVEEEEGEEAFSERDTDQLVNPNASAKTLHEEKEKSGEQDPTILKSSSLEPPKTAFQTFVATNLGLFYMLFAACLFCCMSVGVKAMTKAAEQLPTLEIVFFRSVLVYFMGTAWMLRWGYEDWLLGPKDVRLLLVLRGVIGFGGLTCGWFALSMLNLADATVLGFLSPVFTAILARFILKEPYELIDGITGALSMIGVIFIARPSFLFGRTAVDATPDDLLQAGPSDFGSEQIPDDPSTASEFAQGYPSVLDPTSSTPATAAATVAASNEGTRILGVVIAITGALFGALVYIVVRRLKGRATPMHIVSTFSLMSVPLSLLFALVLPSPHPWILPQDPLTYMYLVLVSSSAFFGQIYLSKALHIETAGRASSMNYVQVVVAFLAEWALWGVQPSVWTLIGSAVVGSSVIAIAVWKMKSQRAK</sequence>
<feature type="domain" description="EamA" evidence="7">
    <location>
        <begin position="340"/>
        <end position="475"/>
    </location>
</feature>
<keyword evidence="9" id="KW-1185">Reference proteome</keyword>
<feature type="region of interest" description="Disordered" evidence="5">
    <location>
        <begin position="60"/>
        <end position="114"/>
    </location>
</feature>
<feature type="compositionally biased region" description="Basic and acidic residues" evidence="5">
    <location>
        <begin position="94"/>
        <end position="104"/>
    </location>
</feature>
<proteinExistence type="predicted"/>
<dbReference type="RefSeq" id="XP_016610650.1">
    <property type="nucleotide sequence ID" value="XM_016750018.1"/>
</dbReference>
<dbReference type="GeneID" id="27685346"/>
<dbReference type="EMBL" id="KQ257452">
    <property type="protein sequence ID" value="KND02611.1"/>
    <property type="molecule type" value="Genomic_DNA"/>
</dbReference>
<dbReference type="Pfam" id="PF00892">
    <property type="entry name" value="EamA"/>
    <property type="match status" value="2"/>
</dbReference>
<evidence type="ECO:0000313" key="8">
    <source>
        <dbReference type="EMBL" id="KND02611.1"/>
    </source>
</evidence>
<feature type="transmembrane region" description="Helical" evidence="6">
    <location>
        <begin position="132"/>
        <end position="153"/>
    </location>
</feature>
<dbReference type="PANTHER" id="PTHR22911:SF6">
    <property type="entry name" value="SOLUTE CARRIER FAMILY 35 MEMBER G1"/>
    <property type="match status" value="1"/>
</dbReference>
<dbReference type="eggNOG" id="KOG4510">
    <property type="taxonomic scope" value="Eukaryota"/>
</dbReference>
<comment type="subcellular location">
    <subcellularLocation>
        <location evidence="1">Membrane</location>
        <topology evidence="1">Multi-pass membrane protein</topology>
    </subcellularLocation>
</comment>
<feature type="transmembrane region" description="Helical" evidence="6">
    <location>
        <begin position="222"/>
        <end position="243"/>
    </location>
</feature>
<feature type="transmembrane region" description="Helical" evidence="6">
    <location>
        <begin position="459"/>
        <end position="478"/>
    </location>
</feature>
<feature type="transmembrane region" description="Helical" evidence="6">
    <location>
        <begin position="403"/>
        <end position="422"/>
    </location>
</feature>
<dbReference type="InterPro" id="IPR037185">
    <property type="entry name" value="EmrE-like"/>
</dbReference>
<evidence type="ECO:0000313" key="9">
    <source>
        <dbReference type="Proteomes" id="UP000053201"/>
    </source>
</evidence>
<dbReference type="STRING" id="645134.A0A0L0HMH4"/>
<evidence type="ECO:0000256" key="6">
    <source>
        <dbReference type="SAM" id="Phobius"/>
    </source>
</evidence>
<feature type="transmembrane region" description="Helical" evidence="6">
    <location>
        <begin position="434"/>
        <end position="453"/>
    </location>
</feature>
<dbReference type="OMA" id="QIIFIRM"/>
<evidence type="ECO:0000256" key="5">
    <source>
        <dbReference type="SAM" id="MobiDB-lite"/>
    </source>
</evidence>
<feature type="transmembrane region" description="Helical" evidence="6">
    <location>
        <begin position="250"/>
        <end position="267"/>
    </location>
</feature>
<name>A0A0L0HMH4_SPIPD</name>
<feature type="transmembrane region" description="Helical" evidence="6">
    <location>
        <begin position="339"/>
        <end position="359"/>
    </location>
</feature>
<feature type="transmembrane region" description="Helical" evidence="6">
    <location>
        <begin position="165"/>
        <end position="185"/>
    </location>
</feature>